<dbReference type="EMBL" id="HBUF01623807">
    <property type="protein sequence ID" value="CAG6781618.1"/>
    <property type="molecule type" value="Transcribed_RNA"/>
</dbReference>
<evidence type="ECO:0000313" key="3">
    <source>
        <dbReference type="EMBL" id="CAG6781620.1"/>
    </source>
</evidence>
<sequence>MQKSFLVIICLIYVTGAMVDSDEFSLKSLKKQRLNKQLDDYIKEIKREKEITKMKDNVHENKRKYLKPSKPSYFQTKVQKTTDEQVNMMLKQRTFGTFERSNEKENLREAECNKYSENMKNYHGLCPKDDEFTDNGKHIETSSTESNIHRTKCKRKRKRLKDNNKRKEMIQFKTKTDTSKNNDDVDTKQKTVEHVDSNMREIQKKEIENAKLELALLKSKFKKHRYGFYFRKNLTVTTHEYAQKVNEEANTRTVQVNDTEFKMLNKTQGKK</sequence>
<feature type="compositionally biased region" description="Basic residues" evidence="1">
    <location>
        <begin position="149"/>
        <end position="160"/>
    </location>
</feature>
<dbReference type="EMBL" id="HBUF01623809">
    <property type="protein sequence ID" value="CAG6781620.1"/>
    <property type="molecule type" value="Transcribed_RNA"/>
</dbReference>
<evidence type="ECO:0000256" key="1">
    <source>
        <dbReference type="SAM" id="MobiDB-lite"/>
    </source>
</evidence>
<dbReference type="AlphaFoldDB" id="A0A8D9FAT3"/>
<feature type="compositionally biased region" description="Basic and acidic residues" evidence="1">
    <location>
        <begin position="161"/>
        <end position="188"/>
    </location>
</feature>
<feature type="chain" id="PRO_5035639537" evidence="2">
    <location>
        <begin position="22"/>
        <end position="271"/>
    </location>
</feature>
<proteinExistence type="predicted"/>
<keyword evidence="2" id="KW-0732">Signal</keyword>
<name>A0A8D9FAT3_9HEMI</name>
<organism evidence="3">
    <name type="scientific">Cacopsylla melanoneura</name>
    <dbReference type="NCBI Taxonomy" id="428564"/>
    <lineage>
        <taxon>Eukaryota</taxon>
        <taxon>Metazoa</taxon>
        <taxon>Ecdysozoa</taxon>
        <taxon>Arthropoda</taxon>
        <taxon>Hexapoda</taxon>
        <taxon>Insecta</taxon>
        <taxon>Pterygota</taxon>
        <taxon>Neoptera</taxon>
        <taxon>Paraneoptera</taxon>
        <taxon>Hemiptera</taxon>
        <taxon>Sternorrhyncha</taxon>
        <taxon>Psylloidea</taxon>
        <taxon>Psyllidae</taxon>
        <taxon>Psyllinae</taxon>
        <taxon>Cacopsylla</taxon>
    </lineage>
</organism>
<accession>A0A8D9FAT3</accession>
<protein>
    <submittedName>
        <fullName evidence="3">Uncharacterized protein</fullName>
    </submittedName>
</protein>
<feature type="signal peptide" evidence="2">
    <location>
        <begin position="1"/>
        <end position="21"/>
    </location>
</feature>
<evidence type="ECO:0000256" key="2">
    <source>
        <dbReference type="SAM" id="SignalP"/>
    </source>
</evidence>
<dbReference type="EMBL" id="HBUF01623808">
    <property type="protein sequence ID" value="CAG6781619.1"/>
    <property type="molecule type" value="Transcribed_RNA"/>
</dbReference>
<reference evidence="3" key="1">
    <citation type="submission" date="2021-05" db="EMBL/GenBank/DDBJ databases">
        <authorList>
            <person name="Alioto T."/>
            <person name="Alioto T."/>
            <person name="Gomez Garrido J."/>
        </authorList>
    </citation>
    <scope>NUCLEOTIDE SEQUENCE</scope>
</reference>
<feature type="region of interest" description="Disordered" evidence="1">
    <location>
        <begin position="137"/>
        <end position="188"/>
    </location>
</feature>